<dbReference type="PROSITE" id="PS00463">
    <property type="entry name" value="ZN2_CY6_FUNGAL_1"/>
    <property type="match status" value="1"/>
</dbReference>
<dbReference type="GO" id="GO:0000981">
    <property type="term" value="F:DNA-binding transcription factor activity, RNA polymerase II-specific"/>
    <property type="evidence" value="ECO:0007669"/>
    <property type="project" value="InterPro"/>
</dbReference>
<feature type="compositionally biased region" description="Low complexity" evidence="6">
    <location>
        <begin position="119"/>
        <end position="128"/>
    </location>
</feature>
<dbReference type="GO" id="GO:0003677">
    <property type="term" value="F:DNA binding"/>
    <property type="evidence" value="ECO:0007669"/>
    <property type="project" value="UniProtKB-KW"/>
</dbReference>
<organism evidence="8 9">
    <name type="scientific">Penicillium antarcticum</name>
    <dbReference type="NCBI Taxonomy" id="416450"/>
    <lineage>
        <taxon>Eukaryota</taxon>
        <taxon>Fungi</taxon>
        <taxon>Dikarya</taxon>
        <taxon>Ascomycota</taxon>
        <taxon>Pezizomycotina</taxon>
        <taxon>Eurotiomycetes</taxon>
        <taxon>Eurotiomycetidae</taxon>
        <taxon>Eurotiales</taxon>
        <taxon>Aspergillaceae</taxon>
        <taxon>Penicillium</taxon>
    </lineage>
</organism>
<evidence type="ECO:0000313" key="9">
    <source>
        <dbReference type="Proteomes" id="UP000191672"/>
    </source>
</evidence>
<dbReference type="PANTHER" id="PTHR47654">
    <property type="entry name" value="ZN(II)2CYS6 TRANSCRIPTION FACTOR (EUROFUNG)-RELATED"/>
    <property type="match status" value="1"/>
</dbReference>
<dbReference type="GO" id="GO:0008270">
    <property type="term" value="F:zinc ion binding"/>
    <property type="evidence" value="ECO:0007669"/>
    <property type="project" value="InterPro"/>
</dbReference>
<dbReference type="SMART" id="SM00906">
    <property type="entry name" value="Fungal_trans"/>
    <property type="match status" value="1"/>
</dbReference>
<dbReference type="GO" id="GO:0006351">
    <property type="term" value="P:DNA-templated transcription"/>
    <property type="evidence" value="ECO:0007669"/>
    <property type="project" value="InterPro"/>
</dbReference>
<feature type="compositionally biased region" description="Polar residues" evidence="6">
    <location>
        <begin position="737"/>
        <end position="747"/>
    </location>
</feature>
<evidence type="ECO:0000256" key="3">
    <source>
        <dbReference type="ARBA" id="ARBA00023125"/>
    </source>
</evidence>
<dbReference type="CDD" id="cd12148">
    <property type="entry name" value="fungal_TF_MHR"/>
    <property type="match status" value="1"/>
</dbReference>
<dbReference type="SUPFAM" id="SSF57701">
    <property type="entry name" value="Zn2/Cys6 DNA-binding domain"/>
    <property type="match status" value="1"/>
</dbReference>
<evidence type="ECO:0000256" key="1">
    <source>
        <dbReference type="ARBA" id="ARBA00022723"/>
    </source>
</evidence>
<dbReference type="CDD" id="cd00067">
    <property type="entry name" value="GAL4"/>
    <property type="match status" value="1"/>
</dbReference>
<evidence type="ECO:0000256" key="4">
    <source>
        <dbReference type="ARBA" id="ARBA00023163"/>
    </source>
</evidence>
<dbReference type="InterPro" id="IPR036864">
    <property type="entry name" value="Zn2-C6_fun-type_DNA-bd_sf"/>
</dbReference>
<dbReference type="PROSITE" id="PS50048">
    <property type="entry name" value="ZN2_CY6_FUNGAL_2"/>
    <property type="match status" value="1"/>
</dbReference>
<protein>
    <recommendedName>
        <fullName evidence="7">Zn(2)-C6 fungal-type domain-containing protein</fullName>
    </recommendedName>
</protein>
<proteinExistence type="predicted"/>
<dbReference type="InterPro" id="IPR053230">
    <property type="entry name" value="Trans_reg_galc"/>
</dbReference>
<dbReference type="AlphaFoldDB" id="A0A1V6PK41"/>
<accession>A0A1V6PK41</accession>
<evidence type="ECO:0000259" key="7">
    <source>
        <dbReference type="PROSITE" id="PS50048"/>
    </source>
</evidence>
<comment type="caution">
    <text evidence="8">The sequence shown here is derived from an EMBL/GenBank/DDBJ whole genome shotgun (WGS) entry which is preliminary data.</text>
</comment>
<evidence type="ECO:0000256" key="2">
    <source>
        <dbReference type="ARBA" id="ARBA00023015"/>
    </source>
</evidence>
<dbReference type="EMBL" id="MDYN01000112">
    <property type="protein sequence ID" value="OQD77351.1"/>
    <property type="molecule type" value="Genomic_DNA"/>
</dbReference>
<dbReference type="Proteomes" id="UP000191672">
    <property type="component" value="Unassembled WGS sequence"/>
</dbReference>
<dbReference type="Gene3D" id="4.10.240.10">
    <property type="entry name" value="Zn(2)-C6 fungal-type DNA-binding domain"/>
    <property type="match status" value="1"/>
</dbReference>
<keyword evidence="2" id="KW-0805">Transcription regulation</keyword>
<dbReference type="InterPro" id="IPR007219">
    <property type="entry name" value="XnlR_reg_dom"/>
</dbReference>
<keyword evidence="5" id="KW-0539">Nucleus</keyword>
<reference evidence="9" key="1">
    <citation type="journal article" date="2017" name="Nat. Microbiol.">
        <title>Global analysis of biosynthetic gene clusters reveals vast potential of secondary metabolite production in Penicillium species.</title>
        <authorList>
            <person name="Nielsen J.C."/>
            <person name="Grijseels S."/>
            <person name="Prigent S."/>
            <person name="Ji B."/>
            <person name="Dainat J."/>
            <person name="Nielsen K.F."/>
            <person name="Frisvad J.C."/>
            <person name="Workman M."/>
            <person name="Nielsen J."/>
        </authorList>
    </citation>
    <scope>NUCLEOTIDE SEQUENCE [LARGE SCALE GENOMIC DNA]</scope>
    <source>
        <strain evidence="9">IBT 31811</strain>
    </source>
</reference>
<dbReference type="PANTHER" id="PTHR47654:SF5">
    <property type="entry name" value="TRANSCRIPTION FACTOR DOMAIN-CONTAINING PROTEIN"/>
    <property type="match status" value="1"/>
</dbReference>
<evidence type="ECO:0000256" key="5">
    <source>
        <dbReference type="ARBA" id="ARBA00023242"/>
    </source>
</evidence>
<evidence type="ECO:0000256" key="6">
    <source>
        <dbReference type="SAM" id="MobiDB-lite"/>
    </source>
</evidence>
<dbReference type="SMART" id="SM00066">
    <property type="entry name" value="GAL4"/>
    <property type="match status" value="1"/>
</dbReference>
<keyword evidence="3" id="KW-0238">DNA-binding</keyword>
<feature type="region of interest" description="Disordered" evidence="6">
    <location>
        <begin position="109"/>
        <end position="141"/>
    </location>
</feature>
<name>A0A1V6PK41_9EURO</name>
<sequence>MNESSRKVPIGRLPNEKKLQDRGIRTIRACDGCRHRKWKCDGKKPKCTRCQSLDQAACIYSESKRIAERKQLDASLVKIEVYEELLRDILRDVDEPIGNRIIRVLKGSLPEPTTKTRPDSPSSDSCSSVGSLHDIDSVNEDLNRSEASRATGYIGKNSEVAWMQRLVSEATKQGSAFKDQQIYRHDQGAVDDSISSANYHLDHDRLVELDVKNAFSLPPKALADHLLHTYLNRVHPSLPIIRKNLFLEQYNRVFSRHLLRPGRKWLAVLNMIFAIGSQISRLSERVAQNDDNEKLFFARAKALNISENVLFDHADLQQIQAEALMAFYLLNLSQINRSWKMVGIAIRSAIALGLNLRIKDKGIGLQANEARKRLWWSIYYLEHVLSAMTGRVSYLGDGCCTVGPPVPLINLDGQLPDPCHPEYDSPAQHYDISWSISLKNEQLRLQQKWLRPVEPNESTYFFYLMDLTFMTQTFTNQVYSTNVLQKGSAHIESRIIYYSEKMDQWVSGLHPFFAFEDKLDPPSGTRSQSQVSLALHYYSARILLNRPCFARPKFDQKSGTRVERSHFTNDTALVCLRASLALLRVLPRQPDIGWAHNVTPRWWLLHFLVQSTTVLLLQLSTGPVSVQASNDATAKISAGSPGTTESPDVVLASVKKALSWLYCLGMTDESARRAFELCSTSLQRIALDIDKDLDLSGVPVTTAQSSNFGYSQKQQPTSLESSTRLPSLLPDLVGHDQPSSQSMTRDGNGSDHKLFCGSADSRPSSEYLQHYSAIVDSDVDMIECIWGLDDSAFEEMLSTIESDI</sequence>
<keyword evidence="4" id="KW-0804">Transcription</keyword>
<keyword evidence="9" id="KW-1185">Reference proteome</keyword>
<evidence type="ECO:0000313" key="8">
    <source>
        <dbReference type="EMBL" id="OQD77351.1"/>
    </source>
</evidence>
<feature type="domain" description="Zn(2)-C6 fungal-type" evidence="7">
    <location>
        <begin position="29"/>
        <end position="60"/>
    </location>
</feature>
<gene>
    <name evidence="8" type="ORF">PENANT_c112G00458</name>
</gene>
<keyword evidence="1" id="KW-0479">Metal-binding</keyword>
<dbReference type="InterPro" id="IPR001138">
    <property type="entry name" value="Zn2Cys6_DnaBD"/>
</dbReference>
<feature type="region of interest" description="Disordered" evidence="6">
    <location>
        <begin position="732"/>
        <end position="756"/>
    </location>
</feature>
<dbReference type="Pfam" id="PF04082">
    <property type="entry name" value="Fungal_trans"/>
    <property type="match status" value="1"/>
</dbReference>
<dbReference type="Pfam" id="PF00172">
    <property type="entry name" value="Zn_clus"/>
    <property type="match status" value="1"/>
</dbReference>